<protein>
    <submittedName>
        <fullName evidence="4">Class I SAM-dependent methyltransferase</fullName>
    </submittedName>
</protein>
<dbReference type="PANTHER" id="PTHR43861:SF1">
    <property type="entry name" value="TRANS-ACONITATE 2-METHYLTRANSFERASE"/>
    <property type="match status" value="1"/>
</dbReference>
<dbReference type="Proteomes" id="UP000677244">
    <property type="component" value="Unassembled WGS sequence"/>
</dbReference>
<evidence type="ECO:0000256" key="2">
    <source>
        <dbReference type="ARBA" id="ARBA00022679"/>
    </source>
</evidence>
<dbReference type="Pfam" id="PF13649">
    <property type="entry name" value="Methyltransf_25"/>
    <property type="match status" value="1"/>
</dbReference>
<evidence type="ECO:0000259" key="3">
    <source>
        <dbReference type="Pfam" id="PF13649"/>
    </source>
</evidence>
<reference evidence="4 5" key="1">
    <citation type="submission" date="2021-03" db="EMBL/GenBank/DDBJ databases">
        <title>Assistant Professor.</title>
        <authorList>
            <person name="Huq M.A."/>
        </authorList>
    </citation>
    <scope>NUCLEOTIDE SEQUENCE [LARGE SCALE GENOMIC DNA]</scope>
    <source>
        <strain evidence="4 5">MAH-29</strain>
    </source>
</reference>
<evidence type="ECO:0000256" key="1">
    <source>
        <dbReference type="ARBA" id="ARBA00022603"/>
    </source>
</evidence>
<comment type="caution">
    <text evidence="4">The sequence shown here is derived from an EMBL/GenBank/DDBJ whole genome shotgun (WGS) entry which is preliminary data.</text>
</comment>
<dbReference type="PANTHER" id="PTHR43861">
    <property type="entry name" value="TRANS-ACONITATE 2-METHYLTRANSFERASE-RELATED"/>
    <property type="match status" value="1"/>
</dbReference>
<dbReference type="GO" id="GO:0032259">
    <property type="term" value="P:methylation"/>
    <property type="evidence" value="ECO:0007669"/>
    <property type="project" value="UniProtKB-KW"/>
</dbReference>
<proteinExistence type="predicted"/>
<dbReference type="SUPFAM" id="SSF53335">
    <property type="entry name" value="S-adenosyl-L-methionine-dependent methyltransferases"/>
    <property type="match status" value="1"/>
</dbReference>
<keyword evidence="2" id="KW-0808">Transferase</keyword>
<dbReference type="GO" id="GO:0008168">
    <property type="term" value="F:methyltransferase activity"/>
    <property type="evidence" value="ECO:0007669"/>
    <property type="project" value="UniProtKB-KW"/>
</dbReference>
<evidence type="ECO:0000313" key="4">
    <source>
        <dbReference type="EMBL" id="MBO9202767.1"/>
    </source>
</evidence>
<accession>A0ABS3YZ39</accession>
<sequence>MNKATNFNVLAGTYDVVFTDSLIGQAQRRVSHKWLQPLLAGKTGMQLLEINCGTGADAFWMANQGHSVIATDGSPAMVDHAQQKTAITNTAGQTAFQHCAFDALHSTFQNQQFDAIVSNFAGLNCVSPSAMKELSTQIQSLIRPGGYLAVVLFGKYCLWDSFYHLLKGQPRQAFRRWTNKEVMVQLSPGVQQPVYYYSVKAFKRLLAPLQLIEKKPIGVCIPPSWLEAYMQHHPRLFHSLVQWEEQLGSSSLVTSLADHVFLLFKKEAK</sequence>
<gene>
    <name evidence="4" type="ORF">J7I42_20930</name>
</gene>
<dbReference type="InterPro" id="IPR029063">
    <property type="entry name" value="SAM-dependent_MTases_sf"/>
</dbReference>
<dbReference type="Gene3D" id="3.40.50.150">
    <property type="entry name" value="Vaccinia Virus protein VP39"/>
    <property type="match status" value="1"/>
</dbReference>
<name>A0ABS3YZ39_9BACT</name>
<dbReference type="CDD" id="cd02440">
    <property type="entry name" value="AdoMet_MTases"/>
    <property type="match status" value="1"/>
</dbReference>
<keyword evidence="5" id="KW-1185">Reference proteome</keyword>
<keyword evidence="1 4" id="KW-0489">Methyltransferase</keyword>
<organism evidence="4 5">
    <name type="scientific">Niastella soli</name>
    <dbReference type="NCBI Taxonomy" id="2821487"/>
    <lineage>
        <taxon>Bacteria</taxon>
        <taxon>Pseudomonadati</taxon>
        <taxon>Bacteroidota</taxon>
        <taxon>Chitinophagia</taxon>
        <taxon>Chitinophagales</taxon>
        <taxon>Chitinophagaceae</taxon>
        <taxon>Niastella</taxon>
    </lineage>
</organism>
<dbReference type="InterPro" id="IPR041698">
    <property type="entry name" value="Methyltransf_25"/>
</dbReference>
<dbReference type="RefSeq" id="WP_209140820.1">
    <property type="nucleotide sequence ID" value="NZ_JAGHKO010000005.1"/>
</dbReference>
<evidence type="ECO:0000313" key="5">
    <source>
        <dbReference type="Proteomes" id="UP000677244"/>
    </source>
</evidence>
<dbReference type="EMBL" id="JAGHKO010000005">
    <property type="protein sequence ID" value="MBO9202767.1"/>
    <property type="molecule type" value="Genomic_DNA"/>
</dbReference>
<feature type="domain" description="Methyltransferase" evidence="3">
    <location>
        <begin position="48"/>
        <end position="146"/>
    </location>
</feature>